<dbReference type="RefSeq" id="WP_102824707.1">
    <property type="nucleotide sequence ID" value="NZ_CP139348.1"/>
</dbReference>
<evidence type="ECO:0000256" key="7">
    <source>
        <dbReference type="ARBA" id="ARBA00023239"/>
    </source>
</evidence>
<dbReference type="GO" id="GO:0008270">
    <property type="term" value="F:zinc ion binding"/>
    <property type="evidence" value="ECO:0007669"/>
    <property type="project" value="InterPro"/>
</dbReference>
<dbReference type="Gene3D" id="1.10.8.50">
    <property type="match status" value="1"/>
</dbReference>
<dbReference type="PANTHER" id="PTHR22993">
    <property type="entry name" value="FORMAMIDOPYRIMIDINE-DNA GLYCOSYLASE"/>
    <property type="match status" value="1"/>
</dbReference>
<dbReference type="Proteomes" id="UP000235925">
    <property type="component" value="Unassembled WGS sequence"/>
</dbReference>
<evidence type="ECO:0000256" key="4">
    <source>
        <dbReference type="ARBA" id="ARBA00022801"/>
    </source>
</evidence>
<keyword evidence="9" id="KW-0326">Glycosidase</keyword>
<comment type="similarity">
    <text evidence="2">Belongs to the FPG family.</text>
</comment>
<dbReference type="AlphaFoldDB" id="A0A2N8S157"/>
<dbReference type="SMART" id="SM01232">
    <property type="entry name" value="H2TH"/>
    <property type="match status" value="1"/>
</dbReference>
<evidence type="ECO:0000256" key="5">
    <source>
        <dbReference type="ARBA" id="ARBA00023125"/>
    </source>
</evidence>
<comment type="catalytic activity">
    <reaction evidence="1">
        <text>Hydrolysis of DNA containing ring-opened 7-methylguanine residues, releasing 2,6-diamino-4-hydroxy-5-(N-methyl)formamidopyrimidine.</text>
        <dbReference type="EC" id="3.2.2.23"/>
    </reaction>
</comment>
<name>A0A2N8S157_STUST</name>
<evidence type="ECO:0000256" key="2">
    <source>
        <dbReference type="ARBA" id="ARBA00009409"/>
    </source>
</evidence>
<dbReference type="SUPFAM" id="SSF46946">
    <property type="entry name" value="S13-like H2TH domain"/>
    <property type="match status" value="1"/>
</dbReference>
<evidence type="ECO:0000256" key="9">
    <source>
        <dbReference type="ARBA" id="ARBA00023295"/>
    </source>
</evidence>
<dbReference type="GO" id="GO:0003906">
    <property type="term" value="F:DNA-(apurinic or apyrimidinic site) endonuclease activity"/>
    <property type="evidence" value="ECO:0007669"/>
    <property type="project" value="InterPro"/>
</dbReference>
<dbReference type="Pfam" id="PF06831">
    <property type="entry name" value="H2TH"/>
    <property type="match status" value="1"/>
</dbReference>
<proteinExistence type="inferred from homology"/>
<sequence>MPEGPSIVILREEVAAFAGRTIERAEGSAKVDKARLVGQVVRGFHSWGKHFLIELEDVSVRIHLLLFGSYRINERKDATARLSLGFANGELNFYACSVQYIEGPLAEAYDWTADVMGDAWHPRTTLKRLRERPRLLACDALLDQTLFAGSGNIIKNEVLYRIRVHPLSLIGDLPAPKLRELVREARTYSFEFLEWKRAGVLKAHWLAHGKTTCVRCRIPLVKVKELGRSRRRAFFCERCQKRYGDTTQIATDNPSEVDEA</sequence>
<dbReference type="InterPro" id="IPR035937">
    <property type="entry name" value="FPG_N"/>
</dbReference>
<dbReference type="PROSITE" id="PS51068">
    <property type="entry name" value="FPG_CAT"/>
    <property type="match status" value="1"/>
</dbReference>
<dbReference type="EMBL" id="POUN01000003">
    <property type="protein sequence ID" value="PNF80360.1"/>
    <property type="molecule type" value="Genomic_DNA"/>
</dbReference>
<dbReference type="GO" id="GO:0003684">
    <property type="term" value="F:damaged DNA binding"/>
    <property type="evidence" value="ECO:0007669"/>
    <property type="project" value="InterPro"/>
</dbReference>
<feature type="domain" description="Formamidopyrimidine-DNA glycosylase catalytic" evidence="10">
    <location>
        <begin position="2"/>
        <end position="101"/>
    </location>
</feature>
<dbReference type="PANTHER" id="PTHR22993:SF9">
    <property type="entry name" value="FORMAMIDOPYRIMIDINE-DNA GLYCOSYLASE"/>
    <property type="match status" value="1"/>
</dbReference>
<evidence type="ECO:0000313" key="12">
    <source>
        <dbReference type="Proteomes" id="UP000235925"/>
    </source>
</evidence>
<accession>A0A2N8S157</accession>
<organism evidence="11 12">
    <name type="scientific">Stutzerimonas stutzeri</name>
    <name type="common">Pseudomonas stutzeri</name>
    <dbReference type="NCBI Taxonomy" id="316"/>
    <lineage>
        <taxon>Bacteria</taxon>
        <taxon>Pseudomonadati</taxon>
        <taxon>Pseudomonadota</taxon>
        <taxon>Gammaproteobacteria</taxon>
        <taxon>Pseudomonadales</taxon>
        <taxon>Pseudomonadaceae</taxon>
        <taxon>Stutzerimonas</taxon>
    </lineage>
</organism>
<dbReference type="SUPFAM" id="SSF81624">
    <property type="entry name" value="N-terminal domain of MutM-like DNA repair proteins"/>
    <property type="match status" value="1"/>
</dbReference>
<evidence type="ECO:0000256" key="8">
    <source>
        <dbReference type="ARBA" id="ARBA00023268"/>
    </source>
</evidence>
<keyword evidence="11" id="KW-0255">Endonuclease</keyword>
<keyword evidence="7" id="KW-0456">Lyase</keyword>
<dbReference type="InterPro" id="IPR010979">
    <property type="entry name" value="Ribosomal_uS13-like_H2TH"/>
</dbReference>
<dbReference type="InterPro" id="IPR012319">
    <property type="entry name" value="FPG_cat"/>
</dbReference>
<evidence type="ECO:0000256" key="6">
    <source>
        <dbReference type="ARBA" id="ARBA00023204"/>
    </source>
</evidence>
<evidence type="ECO:0000256" key="1">
    <source>
        <dbReference type="ARBA" id="ARBA00001668"/>
    </source>
</evidence>
<dbReference type="GO" id="GO:0008534">
    <property type="term" value="F:oxidized purine nucleobase lesion DNA N-glycosylase activity"/>
    <property type="evidence" value="ECO:0007669"/>
    <property type="project" value="UniProtKB-EC"/>
</dbReference>
<gene>
    <name evidence="11" type="ORF">CXK92_09005</name>
</gene>
<dbReference type="GO" id="GO:0006284">
    <property type="term" value="P:base-excision repair"/>
    <property type="evidence" value="ECO:0007669"/>
    <property type="project" value="InterPro"/>
</dbReference>
<keyword evidence="5" id="KW-0238">DNA-binding</keyword>
<evidence type="ECO:0000259" key="10">
    <source>
        <dbReference type="PROSITE" id="PS51068"/>
    </source>
</evidence>
<keyword evidence="6" id="KW-0234">DNA repair</keyword>
<dbReference type="InterPro" id="IPR015886">
    <property type="entry name" value="H2TH_FPG"/>
</dbReference>
<keyword evidence="4" id="KW-0378">Hydrolase</keyword>
<keyword evidence="11" id="KW-0540">Nuclease</keyword>
<dbReference type="OrthoDB" id="9800855at2"/>
<evidence type="ECO:0000256" key="3">
    <source>
        <dbReference type="ARBA" id="ARBA00022763"/>
    </source>
</evidence>
<dbReference type="GO" id="GO:0016829">
    <property type="term" value="F:lyase activity"/>
    <property type="evidence" value="ECO:0007669"/>
    <property type="project" value="UniProtKB-KW"/>
</dbReference>
<dbReference type="CDD" id="cd08974">
    <property type="entry name" value="BaFpgNei_N_2"/>
    <property type="match status" value="1"/>
</dbReference>
<reference evidence="11 12" key="1">
    <citation type="submission" date="2018-01" db="EMBL/GenBank/DDBJ databases">
        <title>Denitrification phenotypes of diverse strains of Pseudomonas stutzeri.</title>
        <authorList>
            <person name="Milligan D.A."/>
            <person name="Bergaust L."/>
            <person name="Bakken L.R."/>
            <person name="Frostegard A."/>
        </authorList>
    </citation>
    <scope>NUCLEOTIDE SEQUENCE [LARGE SCALE GENOMIC DNA]</scope>
    <source>
        <strain evidence="11 12">KC</strain>
    </source>
</reference>
<keyword evidence="8" id="KW-0511">Multifunctional enzyme</keyword>
<evidence type="ECO:0000313" key="11">
    <source>
        <dbReference type="EMBL" id="PNF80360.1"/>
    </source>
</evidence>
<protein>
    <submittedName>
        <fullName evidence="11">Endonuclease</fullName>
    </submittedName>
</protein>
<dbReference type="Gene3D" id="3.20.190.10">
    <property type="entry name" value="MutM-like, N-terminal"/>
    <property type="match status" value="1"/>
</dbReference>
<dbReference type="Pfam" id="PF01149">
    <property type="entry name" value="Fapy_DNA_glyco"/>
    <property type="match status" value="1"/>
</dbReference>
<dbReference type="SMART" id="SM00898">
    <property type="entry name" value="Fapy_DNA_glyco"/>
    <property type="match status" value="1"/>
</dbReference>
<comment type="caution">
    <text evidence="11">The sequence shown here is derived from an EMBL/GenBank/DDBJ whole genome shotgun (WGS) entry which is preliminary data.</text>
</comment>
<keyword evidence="3" id="KW-0227">DNA damage</keyword>